<dbReference type="AlphaFoldDB" id="A0A7G1ITH7"/>
<feature type="signal peptide" evidence="1">
    <location>
        <begin position="1"/>
        <end position="29"/>
    </location>
</feature>
<organism evidence="2 3">
    <name type="scientific">Streptococcus mitis</name>
    <dbReference type="NCBI Taxonomy" id="28037"/>
    <lineage>
        <taxon>Bacteria</taxon>
        <taxon>Bacillati</taxon>
        <taxon>Bacillota</taxon>
        <taxon>Bacilli</taxon>
        <taxon>Lactobacillales</taxon>
        <taxon>Streptococcaceae</taxon>
        <taxon>Streptococcus</taxon>
        <taxon>Streptococcus mitis group</taxon>
    </lineage>
</organism>
<accession>A0A7G1ITH7</accession>
<gene>
    <name evidence="2" type="ORF">SMNM65_02790</name>
</gene>
<proteinExistence type="predicted"/>
<keyword evidence="1" id="KW-0732">Signal</keyword>
<name>A0A7G1ITH7_STRMT</name>
<evidence type="ECO:0000313" key="2">
    <source>
        <dbReference type="EMBL" id="BCJ09847.1"/>
    </source>
</evidence>
<dbReference type="EMBL" id="AP023349">
    <property type="protein sequence ID" value="BCJ09847.1"/>
    <property type="molecule type" value="Genomic_DNA"/>
</dbReference>
<dbReference type="Proteomes" id="UP000516106">
    <property type="component" value="Chromosome"/>
</dbReference>
<evidence type="ECO:0000256" key="1">
    <source>
        <dbReference type="SAM" id="SignalP"/>
    </source>
</evidence>
<reference evidence="3" key="1">
    <citation type="submission" date="2020-08" db="EMBL/GenBank/DDBJ databases">
        <title>Complete genome sequence of Streptococcus mitis strain Nm-65.</title>
        <authorList>
            <person name="Tabata A."/>
            <person name="Ohkuni H."/>
            <person name="Nagamune H."/>
        </authorList>
    </citation>
    <scope>NUCLEOTIDE SEQUENCE [LARGE SCALE GENOMIC DNA]</scope>
    <source>
        <strain evidence="3">Nm-65</strain>
    </source>
</reference>
<sequence>MKKEMKHALVALGLSTLLVPTFASQVVSAQEESHETASSTTPEEIKKVIAEYKKAQIDFMRKDEKRFLNLVKQIDWSVLSFSQNDINFLNNKISEHFSEDLQYFINYIDKEEKEILSHIGEWEYRKERFQFREPRNEARYDNSRMKLYIFSAIVKKKKNLWLLKLRKIHITQILKEKKCSNISILHIVGEDRAELLGNVNIT</sequence>
<protein>
    <submittedName>
        <fullName evidence="2">Uncharacterized protein</fullName>
    </submittedName>
</protein>
<evidence type="ECO:0000313" key="3">
    <source>
        <dbReference type="Proteomes" id="UP000516106"/>
    </source>
</evidence>
<feature type="chain" id="PRO_5028801929" evidence="1">
    <location>
        <begin position="30"/>
        <end position="202"/>
    </location>
</feature>